<dbReference type="EMBL" id="CP096658">
    <property type="protein sequence ID" value="UPW01935.1"/>
    <property type="molecule type" value="Genomic_DNA"/>
</dbReference>
<dbReference type="GeneID" id="72189691"/>
<dbReference type="AlphaFoldDB" id="A0A8U0IMS9"/>
<dbReference type="InterPro" id="IPR005835">
    <property type="entry name" value="NTP_transferase_dom"/>
</dbReference>
<accession>A0A8U0IMS9</accession>
<evidence type="ECO:0000259" key="2">
    <source>
        <dbReference type="Pfam" id="PF22640"/>
    </source>
</evidence>
<gene>
    <name evidence="3" type="ORF">M0R88_07510</name>
</gene>
<proteinExistence type="predicted"/>
<keyword evidence="4" id="KW-1185">Reference proteome</keyword>
<protein>
    <submittedName>
        <fullName evidence="3">Sugar phosphate nucleotidyltransferase</fullName>
    </submittedName>
</protein>
<dbReference type="GO" id="GO:0009298">
    <property type="term" value="P:GDP-mannose biosynthetic process"/>
    <property type="evidence" value="ECO:0007669"/>
    <property type="project" value="TreeGrafter"/>
</dbReference>
<feature type="domain" description="Nucleotidyl transferase" evidence="1">
    <location>
        <begin position="19"/>
        <end position="278"/>
    </location>
</feature>
<dbReference type="InterPro" id="IPR054566">
    <property type="entry name" value="ManC/GMP-like_b-helix"/>
</dbReference>
<dbReference type="KEGG" id="haxz:M0R88_07510"/>
<name>A0A8U0IMS9_9EURY</name>
<dbReference type="Pfam" id="PF22640">
    <property type="entry name" value="ManC_GMP_beta-helix"/>
    <property type="match status" value="1"/>
</dbReference>
<dbReference type="RefSeq" id="WP_248656322.1">
    <property type="nucleotide sequence ID" value="NZ_CP096658.1"/>
</dbReference>
<feature type="domain" description="MannoseP isomerase/GMP-like beta-helix" evidence="2">
    <location>
        <begin position="291"/>
        <end position="343"/>
    </location>
</feature>
<dbReference type="Gene3D" id="3.90.550.10">
    <property type="entry name" value="Spore Coat Polysaccharide Biosynthesis Protein SpsA, Chain A"/>
    <property type="match status" value="1"/>
</dbReference>
<dbReference type="InterPro" id="IPR029044">
    <property type="entry name" value="Nucleotide-diphossugar_trans"/>
</dbReference>
<evidence type="ECO:0000259" key="1">
    <source>
        <dbReference type="Pfam" id="PF00483"/>
    </source>
</evidence>
<dbReference type="InterPro" id="IPR051161">
    <property type="entry name" value="Mannose-6P_isomerase_type2"/>
</dbReference>
<reference evidence="3" key="1">
    <citation type="submission" date="2022-04" db="EMBL/GenBank/DDBJ databases">
        <title>Diverse halophilic archaea isolated from saline environments.</title>
        <authorList>
            <person name="Cui H.-L."/>
        </authorList>
    </citation>
    <scope>NUCLEOTIDE SEQUENCE</scope>
    <source>
        <strain evidence="3">XZYJT40</strain>
    </source>
</reference>
<dbReference type="GO" id="GO:0004475">
    <property type="term" value="F:mannose-1-phosphate guanylyltransferase (GTP) activity"/>
    <property type="evidence" value="ECO:0007669"/>
    <property type="project" value="InterPro"/>
</dbReference>
<dbReference type="PANTHER" id="PTHR46390:SF1">
    <property type="entry name" value="MANNOSE-1-PHOSPHATE GUANYLYLTRANSFERASE"/>
    <property type="match status" value="1"/>
</dbReference>
<dbReference type="PANTHER" id="PTHR46390">
    <property type="entry name" value="MANNOSE-1-PHOSPHATE GUANYLYLTRANSFERASE"/>
    <property type="match status" value="1"/>
</dbReference>
<organism evidence="3 4">
    <name type="scientific">Halorussus gelatinilyticus</name>
    <dbReference type="NCBI Taxonomy" id="2937524"/>
    <lineage>
        <taxon>Archaea</taxon>
        <taxon>Methanobacteriati</taxon>
        <taxon>Methanobacteriota</taxon>
        <taxon>Stenosarchaea group</taxon>
        <taxon>Halobacteria</taxon>
        <taxon>Halobacteriales</taxon>
        <taxon>Haladaptataceae</taxon>
        <taxon>Halorussus</taxon>
    </lineage>
</organism>
<dbReference type="Proteomes" id="UP000830434">
    <property type="component" value="Chromosome"/>
</dbReference>
<dbReference type="Pfam" id="PF00483">
    <property type="entry name" value="NTP_transferase"/>
    <property type="match status" value="1"/>
</dbReference>
<dbReference type="SUPFAM" id="SSF53448">
    <property type="entry name" value="Nucleotide-diphospho-sugar transferases"/>
    <property type="match status" value="1"/>
</dbReference>
<dbReference type="InterPro" id="IPR049577">
    <property type="entry name" value="GMPP_N"/>
</dbReference>
<dbReference type="SUPFAM" id="SSF159283">
    <property type="entry name" value="Guanosine diphospho-D-mannose pyrophosphorylase/mannose-6-phosphate isomerase linker domain"/>
    <property type="match status" value="1"/>
</dbReference>
<dbReference type="CDD" id="cd02509">
    <property type="entry name" value="GDP-M1P_Guanylyltransferase"/>
    <property type="match status" value="1"/>
</dbReference>
<sequence length="349" mass="37573">MSDADSTDAGDALERPVVALVMAGGTGTRLYPASRSDRPKQFLSLGGATGGDSLLARTVSRVRFADEIYVSTGEDHAETVREEVPEAGVLVEPEAKDTGPALAYAAHRIREQVGECVLLCVPSDHLVAGDFAPSATRAARTAVETEGLVAFGVEPTRPATGYGYIEPSDSETEHTGIEQFREKPDRETAERFVEDGFYWNAGLFAWTPESLLREARDSPLGPLVEALEAGDPERGFAEVESVSIDYAVMERTDDAYVVPADFEWDDVGAWDAIERVVETDGDGNAVLGDGLTIDAMENVVAADDRTHVSLVGVEGLVVAAYGDRVLVVPKDEAQRVREVVAELREQGRF</sequence>
<evidence type="ECO:0000313" key="3">
    <source>
        <dbReference type="EMBL" id="UPW01935.1"/>
    </source>
</evidence>
<evidence type="ECO:0000313" key="4">
    <source>
        <dbReference type="Proteomes" id="UP000830434"/>
    </source>
</evidence>